<dbReference type="EMBL" id="ABEU02000020">
    <property type="protein sequence ID" value="PNR33488.1"/>
    <property type="molecule type" value="Genomic_DNA"/>
</dbReference>
<dbReference type="GO" id="GO:0005504">
    <property type="term" value="F:fatty acid binding"/>
    <property type="evidence" value="ECO:0007669"/>
    <property type="project" value="InterPro"/>
</dbReference>
<feature type="signal peptide" evidence="1">
    <location>
        <begin position="1"/>
        <end position="25"/>
    </location>
</feature>
<feature type="chain" id="PRO_5043158012" description="Bifunctional inhibitor/plant lipid transfer protein/seed storage helical domain-containing protein" evidence="1">
    <location>
        <begin position="26"/>
        <end position="115"/>
    </location>
</feature>
<dbReference type="OMA" id="KCNGMAV"/>
<dbReference type="EnsemblPlants" id="Pp3c20_21980V3.1">
    <property type="protein sequence ID" value="Pp3c20_21980V3.1"/>
    <property type="gene ID" value="Pp3c20_21980"/>
</dbReference>
<keyword evidence="1" id="KW-0732">Signal</keyword>
<dbReference type="KEGG" id="ppp:112273142"/>
<dbReference type="Gramene" id="Pp3c20_21980V3.1">
    <property type="protein sequence ID" value="Pp3c20_21980V3.1"/>
    <property type="gene ID" value="Pp3c20_21980"/>
</dbReference>
<dbReference type="InterPro" id="IPR016140">
    <property type="entry name" value="Bifunc_inhib/LTP/seed_store"/>
</dbReference>
<name>A0A2K1IW48_PHYPA</name>
<gene>
    <name evidence="4" type="primary">LOC112273142</name>
    <name evidence="3" type="ORF">PHYPA_025432</name>
</gene>
<dbReference type="CDD" id="cd00010">
    <property type="entry name" value="AAI_LTSS"/>
    <property type="match status" value="1"/>
</dbReference>
<sequence length="115" mass="12475">MKLRIVAAMCLVLIVASAMVVTTAAAGCDIDLLLPCLNASRDPRVKPDKRCCDAIRQFLPPRKQKSAIDCLCRLATSKEAVALKINLSAAIAIPQKCGIKFEQRFYCQGRLVPGS</sequence>
<dbReference type="RefSeq" id="XP_024357373.1">
    <property type="nucleotide sequence ID" value="XM_024501605.2"/>
</dbReference>
<dbReference type="Proteomes" id="UP000006727">
    <property type="component" value="Chromosome 20"/>
</dbReference>
<dbReference type="GO" id="GO:0009627">
    <property type="term" value="P:systemic acquired resistance"/>
    <property type="evidence" value="ECO:0007669"/>
    <property type="project" value="InterPro"/>
</dbReference>
<accession>A0A2K1IW48</accession>
<proteinExistence type="predicted"/>
<dbReference type="InterPro" id="IPR036312">
    <property type="entry name" value="Bifun_inhib/LTP/seed_sf"/>
</dbReference>
<dbReference type="InterPro" id="IPR039265">
    <property type="entry name" value="DIR1-like"/>
</dbReference>
<dbReference type="PANTHER" id="PTHR33122">
    <property type="entry name" value="LIPID BINDING PROTEIN-RELATED"/>
    <property type="match status" value="1"/>
</dbReference>
<dbReference type="PANTHER" id="PTHR33122:SF13">
    <property type="entry name" value="BIFUNCTIONAL INHIBITOR_LIPID-TRANSFER PROTEIN_SEED STORAGE 2S ALBUMIN SUPERFAMILY PROTEIN"/>
    <property type="match status" value="1"/>
</dbReference>
<dbReference type="Gene3D" id="1.10.110.10">
    <property type="entry name" value="Plant lipid-transfer and hydrophobic proteins"/>
    <property type="match status" value="1"/>
</dbReference>
<dbReference type="Gramene" id="Pp3c20_21980V3.2">
    <property type="protein sequence ID" value="Pp3c20_21980V3.2"/>
    <property type="gene ID" value="Pp3c20_21980"/>
</dbReference>
<protein>
    <recommendedName>
        <fullName evidence="2">Bifunctional inhibitor/plant lipid transfer protein/seed storage helical domain-containing protein</fullName>
    </recommendedName>
</protein>
<dbReference type="PaxDb" id="3218-PP1S40_47V6.1"/>
<evidence type="ECO:0000256" key="1">
    <source>
        <dbReference type="SAM" id="SignalP"/>
    </source>
</evidence>
<reference evidence="4" key="3">
    <citation type="submission" date="2020-12" db="UniProtKB">
        <authorList>
            <consortium name="EnsemblPlants"/>
        </authorList>
    </citation>
    <scope>IDENTIFICATION</scope>
</reference>
<evidence type="ECO:0000313" key="5">
    <source>
        <dbReference type="Proteomes" id="UP000006727"/>
    </source>
</evidence>
<feature type="domain" description="Bifunctional inhibitor/plant lipid transfer protein/seed storage helical" evidence="2">
    <location>
        <begin position="13"/>
        <end position="107"/>
    </location>
</feature>
<keyword evidence="5" id="KW-1185">Reference proteome</keyword>
<organism evidence="3">
    <name type="scientific">Physcomitrium patens</name>
    <name type="common">Spreading-leaved earth moss</name>
    <name type="synonym">Physcomitrella patens</name>
    <dbReference type="NCBI Taxonomy" id="3218"/>
    <lineage>
        <taxon>Eukaryota</taxon>
        <taxon>Viridiplantae</taxon>
        <taxon>Streptophyta</taxon>
        <taxon>Embryophyta</taxon>
        <taxon>Bryophyta</taxon>
        <taxon>Bryophytina</taxon>
        <taxon>Bryopsida</taxon>
        <taxon>Funariidae</taxon>
        <taxon>Funariales</taxon>
        <taxon>Funariaceae</taxon>
        <taxon>Physcomitrium</taxon>
    </lineage>
</organism>
<dbReference type="EnsemblPlants" id="Pp3c20_21980V3.2">
    <property type="protein sequence ID" value="Pp3c20_21980V3.2"/>
    <property type="gene ID" value="Pp3c20_21980"/>
</dbReference>
<dbReference type="AlphaFoldDB" id="A0A2K1IW48"/>
<dbReference type="Pfam" id="PF14368">
    <property type="entry name" value="LTP_2"/>
    <property type="match status" value="1"/>
</dbReference>
<dbReference type="SUPFAM" id="SSF47699">
    <property type="entry name" value="Bifunctional inhibitor/lipid-transfer protein/seed storage 2S albumin"/>
    <property type="match status" value="1"/>
</dbReference>
<evidence type="ECO:0000259" key="2">
    <source>
        <dbReference type="Pfam" id="PF14368"/>
    </source>
</evidence>
<dbReference type="GeneID" id="112273142"/>
<evidence type="ECO:0000313" key="3">
    <source>
        <dbReference type="EMBL" id="PNR33488.1"/>
    </source>
</evidence>
<evidence type="ECO:0000313" key="4">
    <source>
        <dbReference type="EnsemblPlants" id="Pp3c20_21980V3.1"/>
    </source>
</evidence>
<reference evidence="3 5" key="1">
    <citation type="journal article" date="2008" name="Science">
        <title>The Physcomitrella genome reveals evolutionary insights into the conquest of land by plants.</title>
        <authorList>
            <person name="Rensing S."/>
            <person name="Lang D."/>
            <person name="Zimmer A."/>
            <person name="Terry A."/>
            <person name="Salamov A."/>
            <person name="Shapiro H."/>
            <person name="Nishiyama T."/>
            <person name="Perroud P.-F."/>
            <person name="Lindquist E."/>
            <person name="Kamisugi Y."/>
            <person name="Tanahashi T."/>
            <person name="Sakakibara K."/>
            <person name="Fujita T."/>
            <person name="Oishi K."/>
            <person name="Shin-I T."/>
            <person name="Kuroki Y."/>
            <person name="Toyoda A."/>
            <person name="Suzuki Y."/>
            <person name="Hashimoto A."/>
            <person name="Yamaguchi K."/>
            <person name="Sugano A."/>
            <person name="Kohara Y."/>
            <person name="Fujiyama A."/>
            <person name="Anterola A."/>
            <person name="Aoki S."/>
            <person name="Ashton N."/>
            <person name="Barbazuk W.B."/>
            <person name="Barker E."/>
            <person name="Bennetzen J."/>
            <person name="Bezanilla M."/>
            <person name="Blankenship R."/>
            <person name="Cho S.H."/>
            <person name="Dutcher S."/>
            <person name="Estelle M."/>
            <person name="Fawcett J.A."/>
            <person name="Gundlach H."/>
            <person name="Hanada K."/>
            <person name="Heyl A."/>
            <person name="Hicks K.A."/>
            <person name="Hugh J."/>
            <person name="Lohr M."/>
            <person name="Mayer K."/>
            <person name="Melkozernov A."/>
            <person name="Murata T."/>
            <person name="Nelson D."/>
            <person name="Pils B."/>
            <person name="Prigge M."/>
            <person name="Reiss B."/>
            <person name="Renner T."/>
            <person name="Rombauts S."/>
            <person name="Rushton P."/>
            <person name="Sanderfoot A."/>
            <person name="Schween G."/>
            <person name="Shiu S.-H."/>
            <person name="Stueber K."/>
            <person name="Theodoulou F.L."/>
            <person name="Tu H."/>
            <person name="Van de Peer Y."/>
            <person name="Verrier P.J."/>
            <person name="Waters E."/>
            <person name="Wood A."/>
            <person name="Yang L."/>
            <person name="Cove D."/>
            <person name="Cuming A."/>
            <person name="Hasebe M."/>
            <person name="Lucas S."/>
            <person name="Mishler D.B."/>
            <person name="Reski R."/>
            <person name="Grigoriev I."/>
            <person name="Quatrano R.S."/>
            <person name="Boore J.L."/>
        </authorList>
    </citation>
    <scope>NUCLEOTIDE SEQUENCE [LARGE SCALE GENOMIC DNA]</scope>
    <source>
        <strain evidence="4 5">cv. Gransden 2004</strain>
    </source>
</reference>
<dbReference type="PROSITE" id="PS51257">
    <property type="entry name" value="PROKAR_LIPOPROTEIN"/>
    <property type="match status" value="1"/>
</dbReference>
<reference evidence="3 5" key="2">
    <citation type="journal article" date="2018" name="Plant J.">
        <title>The Physcomitrella patens chromosome-scale assembly reveals moss genome structure and evolution.</title>
        <authorList>
            <person name="Lang D."/>
            <person name="Ullrich K.K."/>
            <person name="Murat F."/>
            <person name="Fuchs J."/>
            <person name="Jenkins J."/>
            <person name="Haas F.B."/>
            <person name="Piednoel M."/>
            <person name="Gundlach H."/>
            <person name="Van Bel M."/>
            <person name="Meyberg R."/>
            <person name="Vives C."/>
            <person name="Morata J."/>
            <person name="Symeonidi A."/>
            <person name="Hiss M."/>
            <person name="Muchero W."/>
            <person name="Kamisugi Y."/>
            <person name="Saleh O."/>
            <person name="Blanc G."/>
            <person name="Decker E.L."/>
            <person name="van Gessel N."/>
            <person name="Grimwood J."/>
            <person name="Hayes R.D."/>
            <person name="Graham S.W."/>
            <person name="Gunter L.E."/>
            <person name="McDaniel S.F."/>
            <person name="Hoernstein S.N.W."/>
            <person name="Larsson A."/>
            <person name="Li F.W."/>
            <person name="Perroud P.F."/>
            <person name="Phillips J."/>
            <person name="Ranjan P."/>
            <person name="Rokshar D.S."/>
            <person name="Rothfels C.J."/>
            <person name="Schneider L."/>
            <person name="Shu S."/>
            <person name="Stevenson D.W."/>
            <person name="Thummler F."/>
            <person name="Tillich M."/>
            <person name="Villarreal Aguilar J.C."/>
            <person name="Widiez T."/>
            <person name="Wong G.K."/>
            <person name="Wymore A."/>
            <person name="Zhang Y."/>
            <person name="Zimmer A.D."/>
            <person name="Quatrano R.S."/>
            <person name="Mayer K.F.X."/>
            <person name="Goodstein D."/>
            <person name="Casacuberta J.M."/>
            <person name="Vandepoele K."/>
            <person name="Reski R."/>
            <person name="Cuming A.C."/>
            <person name="Tuskan G.A."/>
            <person name="Maumus F."/>
            <person name="Salse J."/>
            <person name="Schmutz J."/>
            <person name="Rensing S.A."/>
        </authorList>
    </citation>
    <scope>NUCLEOTIDE SEQUENCE [LARGE SCALE GENOMIC DNA]</scope>
    <source>
        <strain evidence="4 5">cv. Gransden 2004</strain>
    </source>
</reference>